<sequence>MKDLIDVLPGIDLPVGEVTSRLDRMWESDTAGSPSAFRASQMNVVLHFGWAVSAEEAHERFEALLTFAQRYPSRIIVLCPSSEISDGSMRAKLFSQCYIGDSHREMCCCEALILGYQPENCGYLANQVSVWLEPDLPSYHWFCGVPGERIEQYFDNLLLGVRRSIYDSSYEGRDLNQLNWPESGRIGDLAMARLLPVRQAIGQFLSGYQIGELCRGLEVVRVRHGASMSGEGLRLMEWVRDCLSDCQQYPDCSVREVEYAVEAYDDSDAECALSLEFVYTDGRYLRWRKFCEGPMGEIEASLGKSVEKISTRVKPLGAEQALAEALFF</sequence>
<evidence type="ECO:0000259" key="1">
    <source>
        <dbReference type="Pfam" id="PF10128"/>
    </source>
</evidence>
<dbReference type="PANTHER" id="PTHR38658">
    <property type="entry name" value="OXPP CYCLE PROTEIN OPCA-RELATED"/>
    <property type="match status" value="1"/>
</dbReference>
<dbReference type="RefSeq" id="WP_308984901.1">
    <property type="nucleotide sequence ID" value="NZ_JARXIC010000011.1"/>
</dbReference>
<dbReference type="Pfam" id="PF10128">
    <property type="entry name" value="OpcA_G6PD_assem"/>
    <property type="match status" value="1"/>
</dbReference>
<dbReference type="Proteomes" id="UP001243717">
    <property type="component" value="Unassembled WGS sequence"/>
</dbReference>
<organism evidence="2 3">
    <name type="scientific">Thalassobacterium sedimentorum</name>
    <dbReference type="NCBI Taxonomy" id="3041258"/>
    <lineage>
        <taxon>Bacteria</taxon>
        <taxon>Pseudomonadati</taxon>
        <taxon>Verrucomicrobiota</taxon>
        <taxon>Opitutia</taxon>
        <taxon>Puniceicoccales</taxon>
        <taxon>Coraliomargaritaceae</taxon>
        <taxon>Thalassobacterium</taxon>
    </lineage>
</organism>
<feature type="domain" description="Glucose-6-phosphate dehydrogenase assembly protein OpcA N-terminal" evidence="1">
    <location>
        <begin position="68"/>
        <end position="177"/>
    </location>
</feature>
<dbReference type="InterPro" id="IPR046801">
    <property type="entry name" value="OpcA_G6PD_N"/>
</dbReference>
<accession>A0ABU1AHX7</accession>
<dbReference type="EMBL" id="JARXIC010000011">
    <property type="protein sequence ID" value="MDQ8194426.1"/>
    <property type="molecule type" value="Genomic_DNA"/>
</dbReference>
<name>A0ABU1AHX7_9BACT</name>
<keyword evidence="3" id="KW-1185">Reference proteome</keyword>
<reference evidence="2 3" key="1">
    <citation type="submission" date="2023-04" db="EMBL/GenBank/DDBJ databases">
        <title>A novel bacteria isolated from coastal sediment.</title>
        <authorList>
            <person name="Liu X.-J."/>
            <person name="Du Z.-J."/>
        </authorList>
    </citation>
    <scope>NUCLEOTIDE SEQUENCE [LARGE SCALE GENOMIC DNA]</scope>
    <source>
        <strain evidence="2 3">SDUM461004</strain>
    </source>
</reference>
<protein>
    <submittedName>
        <fullName evidence="2">Glucose-6-phosphate dehydrogenase assembly protein OpcA</fullName>
    </submittedName>
</protein>
<evidence type="ECO:0000313" key="2">
    <source>
        <dbReference type="EMBL" id="MDQ8194426.1"/>
    </source>
</evidence>
<gene>
    <name evidence="2" type="ORF">QEH59_08310</name>
</gene>
<dbReference type="PANTHER" id="PTHR38658:SF1">
    <property type="entry name" value="OXPP CYCLE PROTEIN OPCA-RELATED"/>
    <property type="match status" value="1"/>
</dbReference>
<evidence type="ECO:0000313" key="3">
    <source>
        <dbReference type="Proteomes" id="UP001243717"/>
    </source>
</evidence>
<dbReference type="InterPro" id="IPR004555">
    <property type="entry name" value="G6PDH_assembly_OpcA"/>
</dbReference>
<proteinExistence type="predicted"/>
<comment type="caution">
    <text evidence="2">The sequence shown here is derived from an EMBL/GenBank/DDBJ whole genome shotgun (WGS) entry which is preliminary data.</text>
</comment>